<dbReference type="EMBL" id="CAKOFQ010006867">
    <property type="protein sequence ID" value="CAH1977959.1"/>
    <property type="molecule type" value="Genomic_DNA"/>
</dbReference>
<sequence length="110" mass="12386">MLAEKLCMQKRATFFTQMSVESKTIRTLVEKHFTPMVATAPRPLSRNYLGGTVFKLGAVFSSLFSPFFGLLALHVFSPMYMGIRSSGSLRCLAAFLLSRTNPLTFDRMEH</sequence>
<keyword evidence="1" id="KW-0812">Transmembrane</keyword>
<keyword evidence="3" id="KW-1185">Reference proteome</keyword>
<evidence type="ECO:0008006" key="4">
    <source>
        <dbReference type="Google" id="ProtNLM"/>
    </source>
</evidence>
<evidence type="ECO:0000313" key="2">
    <source>
        <dbReference type="EMBL" id="CAH1977959.1"/>
    </source>
</evidence>
<feature type="transmembrane region" description="Helical" evidence="1">
    <location>
        <begin position="53"/>
        <end position="76"/>
    </location>
</feature>
<evidence type="ECO:0000313" key="3">
    <source>
        <dbReference type="Proteomes" id="UP001152888"/>
    </source>
</evidence>
<name>A0A9P0PCM1_ACAOB</name>
<comment type="caution">
    <text evidence="2">The sequence shown here is derived from an EMBL/GenBank/DDBJ whole genome shotgun (WGS) entry which is preliminary data.</text>
</comment>
<dbReference type="Proteomes" id="UP001152888">
    <property type="component" value="Unassembled WGS sequence"/>
</dbReference>
<reference evidence="2" key="1">
    <citation type="submission" date="2022-03" db="EMBL/GenBank/DDBJ databases">
        <authorList>
            <person name="Sayadi A."/>
        </authorList>
    </citation>
    <scope>NUCLEOTIDE SEQUENCE</scope>
</reference>
<proteinExistence type="predicted"/>
<evidence type="ECO:0000256" key="1">
    <source>
        <dbReference type="SAM" id="Phobius"/>
    </source>
</evidence>
<keyword evidence="1" id="KW-1133">Transmembrane helix</keyword>
<gene>
    <name evidence="2" type="ORF">ACAOBT_LOCUS12986</name>
</gene>
<organism evidence="2 3">
    <name type="scientific">Acanthoscelides obtectus</name>
    <name type="common">Bean weevil</name>
    <name type="synonym">Bruchus obtectus</name>
    <dbReference type="NCBI Taxonomy" id="200917"/>
    <lineage>
        <taxon>Eukaryota</taxon>
        <taxon>Metazoa</taxon>
        <taxon>Ecdysozoa</taxon>
        <taxon>Arthropoda</taxon>
        <taxon>Hexapoda</taxon>
        <taxon>Insecta</taxon>
        <taxon>Pterygota</taxon>
        <taxon>Neoptera</taxon>
        <taxon>Endopterygota</taxon>
        <taxon>Coleoptera</taxon>
        <taxon>Polyphaga</taxon>
        <taxon>Cucujiformia</taxon>
        <taxon>Chrysomeloidea</taxon>
        <taxon>Chrysomelidae</taxon>
        <taxon>Bruchinae</taxon>
        <taxon>Bruchini</taxon>
        <taxon>Acanthoscelides</taxon>
    </lineage>
</organism>
<protein>
    <recommendedName>
        <fullName evidence="4">Transmembrane protein</fullName>
    </recommendedName>
</protein>
<accession>A0A9P0PCM1</accession>
<dbReference type="AlphaFoldDB" id="A0A9P0PCM1"/>
<keyword evidence="1" id="KW-0472">Membrane</keyword>